<evidence type="ECO:0000313" key="2">
    <source>
        <dbReference type="EMBL" id="PAV79066.1"/>
    </source>
</evidence>
<dbReference type="AlphaFoldDB" id="A0A2A2KYI2"/>
<reference evidence="2 3" key="1">
    <citation type="journal article" date="2017" name="Curr. Biol.">
        <title>Genome architecture and evolution of a unichromosomal asexual nematode.</title>
        <authorList>
            <person name="Fradin H."/>
            <person name="Zegar C."/>
            <person name="Gutwein M."/>
            <person name="Lucas J."/>
            <person name="Kovtun M."/>
            <person name="Corcoran D."/>
            <person name="Baugh L.R."/>
            <person name="Kiontke K."/>
            <person name="Gunsalus K."/>
            <person name="Fitch D.H."/>
            <person name="Piano F."/>
        </authorList>
    </citation>
    <scope>NUCLEOTIDE SEQUENCE [LARGE SCALE GENOMIC DNA]</scope>
    <source>
        <strain evidence="2">PF1309</strain>
    </source>
</reference>
<evidence type="ECO:0000313" key="3">
    <source>
        <dbReference type="Proteomes" id="UP000218231"/>
    </source>
</evidence>
<feature type="region of interest" description="Disordered" evidence="1">
    <location>
        <begin position="90"/>
        <end position="116"/>
    </location>
</feature>
<accession>A0A2A2KYI2</accession>
<organism evidence="2 3">
    <name type="scientific">Diploscapter pachys</name>
    <dbReference type="NCBI Taxonomy" id="2018661"/>
    <lineage>
        <taxon>Eukaryota</taxon>
        <taxon>Metazoa</taxon>
        <taxon>Ecdysozoa</taxon>
        <taxon>Nematoda</taxon>
        <taxon>Chromadorea</taxon>
        <taxon>Rhabditida</taxon>
        <taxon>Rhabditina</taxon>
        <taxon>Rhabditomorpha</taxon>
        <taxon>Rhabditoidea</taxon>
        <taxon>Rhabditidae</taxon>
        <taxon>Diploscapter</taxon>
    </lineage>
</organism>
<dbReference type="Proteomes" id="UP000218231">
    <property type="component" value="Unassembled WGS sequence"/>
</dbReference>
<dbReference type="EMBL" id="LIAE01007474">
    <property type="protein sequence ID" value="PAV79066.1"/>
    <property type="molecule type" value="Genomic_DNA"/>
</dbReference>
<protein>
    <submittedName>
        <fullName evidence="2">Uncharacterized protein</fullName>
    </submittedName>
</protein>
<feature type="compositionally biased region" description="Basic and acidic residues" evidence="1">
    <location>
        <begin position="104"/>
        <end position="116"/>
    </location>
</feature>
<comment type="caution">
    <text evidence="2">The sequence shown here is derived from an EMBL/GenBank/DDBJ whole genome shotgun (WGS) entry which is preliminary data.</text>
</comment>
<gene>
    <name evidence="2" type="ORF">WR25_15748</name>
</gene>
<proteinExistence type="predicted"/>
<keyword evidence="3" id="KW-1185">Reference proteome</keyword>
<evidence type="ECO:0000256" key="1">
    <source>
        <dbReference type="SAM" id="MobiDB-lite"/>
    </source>
</evidence>
<name>A0A2A2KYI2_9BILA</name>
<sequence length="288" mass="34107">MRSQNDPEKINDCPICSYPKAFQTCAVTGNFQGAISAYITLEEVHEKYTQIVRALVAAERENYDKLKLETKRKFEEQFLQHRREIDELQRRNDLKTSESMSKLTESRKKFEKYKEDSEKKLTNLNEELAKKDAELKKANLEVKELKKSSSNSQNDMEQMKTQIASIMEDKMEENQRLFDEMKQQNDILVDKLSLIIKENEESRKSQNSFSETDANSEIDELDLWQRFEILVFWVSRNEDKTLVTFRRKRSKKYWNQRIEFIDRAMNRGPTPSLTITSHRNKAPAMIPK</sequence>